<dbReference type="KEGG" id="ache:ACHE_70164A"/>
<protein>
    <submittedName>
        <fullName evidence="3">Uncharacterized protein</fullName>
    </submittedName>
</protein>
<dbReference type="Proteomes" id="UP000637239">
    <property type="component" value="Chromosome 7"/>
</dbReference>
<feature type="transmembrane region" description="Helical" evidence="2">
    <location>
        <begin position="12"/>
        <end position="33"/>
    </location>
</feature>
<sequence length="702" mass="77901">MAWFPFNLRSSAPILMVSSFLAALAFSIGHHAFYQRLNDKSVLNSSPFSLTKSYHVSDQQVNVSVGTFFAFLVKALLGVAVSTVFDQFAWKSIKDHTSRIGSIDDLFSVLKNGFMILNFPLWRHYPVSMLLACIAWLLPVASIITPATLNVHMASFANSTSTKVPRVDFANINFSNLKLINGSGTDALHYSDSTPEVQQIVYSTAMQKTVLPITPPFSNSSWVLDFSGPALGCEHADDKLRRDVMENVRSTIINATFVDVNKTLLASSFGYLSWMPEGYGYGSLPFIQSYVDEGLYNELPGTVYNMFPGKYDSQIMGPLQLYMVTLPHMLAQGDLSNADLNRTTEDATFLTCTLYNASYTANFTYFNGQQNIQLRKVERLNKVDYLSDMYTYSGSGDLAGIHNRTAMETFSYQSIMAQFGSLLTGNINKETYHVKDTTRLGGNGRTIHSTNSSSIRIDRTSVMTTGLSNTNEFSTLRMAIYEDNHGDSLSNFWREQSTIQPNNTSIPLSDALEQLFQNITLSMMSSSVFQPNYSMSDIPDVNVTMITYRNIYAYSQSILWTAYGTALAVSFLSVILGVIIFFVNHGSYSSKFSTVMRTTRTADISTGLNAEDAKGIDPTPGHINNANIYFNDGPNQKLGRSVTNVEPNAEKEVPETVERTRTAEVSEPTEAVLDGGLSPVSDQESRPPSWFVEMQRDHGADH</sequence>
<evidence type="ECO:0000256" key="2">
    <source>
        <dbReference type="SAM" id="Phobius"/>
    </source>
</evidence>
<feature type="transmembrane region" description="Helical" evidence="2">
    <location>
        <begin position="558"/>
        <end position="583"/>
    </location>
</feature>
<keyword evidence="2" id="KW-0472">Membrane</keyword>
<reference evidence="3" key="2">
    <citation type="submission" date="2021-02" db="EMBL/GenBank/DDBJ databases">
        <title>Aspergillus chevalieri M1 genome sequence.</title>
        <authorList>
            <person name="Kadooka C."/>
            <person name="Mori K."/>
            <person name="Futagami T."/>
        </authorList>
    </citation>
    <scope>NUCLEOTIDE SEQUENCE</scope>
    <source>
        <strain evidence="3">M1</strain>
    </source>
</reference>
<evidence type="ECO:0000313" key="4">
    <source>
        <dbReference type="Proteomes" id="UP000637239"/>
    </source>
</evidence>
<feature type="transmembrane region" description="Helical" evidence="2">
    <location>
        <begin position="125"/>
        <end position="144"/>
    </location>
</feature>
<dbReference type="GeneID" id="66985679"/>
<keyword evidence="2" id="KW-0812">Transmembrane</keyword>
<proteinExistence type="predicted"/>
<reference evidence="3" key="1">
    <citation type="submission" date="2021-01" db="EMBL/GenBank/DDBJ databases">
        <authorList>
            <consortium name="Aspergillus chevalieri M1 genome sequencing consortium"/>
            <person name="Kazuki M."/>
            <person name="Futagami T."/>
        </authorList>
    </citation>
    <scope>NUCLEOTIDE SEQUENCE</scope>
    <source>
        <strain evidence="3">M1</strain>
    </source>
</reference>
<evidence type="ECO:0000313" key="3">
    <source>
        <dbReference type="EMBL" id="BCR91321.1"/>
    </source>
</evidence>
<dbReference type="PANTHER" id="PTHR35041">
    <property type="entry name" value="MEDIATOR OF RNA POLYMERASE II TRANSCRIPTION SUBUNIT 1"/>
    <property type="match status" value="1"/>
</dbReference>
<organism evidence="3 4">
    <name type="scientific">Aspergillus chevalieri</name>
    <name type="common">Eurotium chevalieri</name>
    <dbReference type="NCBI Taxonomy" id="182096"/>
    <lineage>
        <taxon>Eukaryota</taxon>
        <taxon>Fungi</taxon>
        <taxon>Dikarya</taxon>
        <taxon>Ascomycota</taxon>
        <taxon>Pezizomycotina</taxon>
        <taxon>Eurotiomycetes</taxon>
        <taxon>Eurotiomycetidae</taxon>
        <taxon>Eurotiales</taxon>
        <taxon>Aspergillaceae</taxon>
        <taxon>Aspergillus</taxon>
        <taxon>Aspergillus subgen. Aspergillus</taxon>
    </lineage>
</organism>
<dbReference type="RefSeq" id="XP_043139843.1">
    <property type="nucleotide sequence ID" value="XM_043282467.1"/>
</dbReference>
<dbReference type="PANTHER" id="PTHR35041:SF6">
    <property type="entry name" value="FORMYLMETHIONINE DEFORMYLASE-LIKE PROTEIN-RELATED"/>
    <property type="match status" value="1"/>
</dbReference>
<feature type="region of interest" description="Disordered" evidence="1">
    <location>
        <begin position="648"/>
        <end position="702"/>
    </location>
</feature>
<dbReference type="EMBL" id="AP024422">
    <property type="protein sequence ID" value="BCR91321.1"/>
    <property type="molecule type" value="Genomic_DNA"/>
</dbReference>
<feature type="compositionally biased region" description="Basic and acidic residues" evidence="1">
    <location>
        <begin position="648"/>
        <end position="664"/>
    </location>
</feature>
<accession>A0A7R7VV54</accession>
<feature type="transmembrane region" description="Helical" evidence="2">
    <location>
        <begin position="63"/>
        <end position="85"/>
    </location>
</feature>
<keyword evidence="2" id="KW-1133">Transmembrane helix</keyword>
<keyword evidence="4" id="KW-1185">Reference proteome</keyword>
<evidence type="ECO:0000256" key="1">
    <source>
        <dbReference type="SAM" id="MobiDB-lite"/>
    </source>
</evidence>
<dbReference type="AlphaFoldDB" id="A0A7R7VV54"/>
<gene>
    <name evidence="3" type="ORF">ACHE_70164A</name>
</gene>
<name>A0A7R7VV54_ASPCH</name>